<dbReference type="PANTHER" id="PTHR18968:SF166">
    <property type="entry name" value="2-HYDROXYACYL-COA LYASE 2"/>
    <property type="match status" value="1"/>
</dbReference>
<name>A0A8J7J5J4_9RHOB</name>
<evidence type="ECO:0000256" key="7">
    <source>
        <dbReference type="RuleBase" id="RU362132"/>
    </source>
</evidence>
<proteinExistence type="inferred from homology"/>
<evidence type="ECO:0000256" key="5">
    <source>
        <dbReference type="ARBA" id="ARBA00022723"/>
    </source>
</evidence>
<comment type="cofactor">
    <cofactor evidence="1">
        <name>Mg(2+)</name>
        <dbReference type="ChEBI" id="CHEBI:18420"/>
    </cofactor>
</comment>
<keyword evidence="12" id="KW-1185">Reference proteome</keyword>
<keyword evidence="5" id="KW-0479">Metal-binding</keyword>
<dbReference type="Proteomes" id="UP000640583">
    <property type="component" value="Unassembled WGS sequence"/>
</dbReference>
<feature type="domain" description="Thiamine pyrophosphate enzyme TPP-binding" evidence="9">
    <location>
        <begin position="389"/>
        <end position="535"/>
    </location>
</feature>
<dbReference type="PROSITE" id="PS00187">
    <property type="entry name" value="TPP_ENZYMES"/>
    <property type="match status" value="1"/>
</dbReference>
<dbReference type="Gene3D" id="3.40.50.1220">
    <property type="entry name" value="TPP-binding domain"/>
    <property type="match status" value="1"/>
</dbReference>
<comment type="caution">
    <text evidence="11">The sequence shown here is derived from an EMBL/GenBank/DDBJ whole genome shotgun (WGS) entry which is preliminary data.</text>
</comment>
<dbReference type="Pfam" id="PF00205">
    <property type="entry name" value="TPP_enzyme_M"/>
    <property type="match status" value="1"/>
</dbReference>
<feature type="domain" description="Thiamine pyrophosphate enzyme N-terminal TPP-binding" evidence="10">
    <location>
        <begin position="6"/>
        <end position="123"/>
    </location>
</feature>
<dbReference type="FunFam" id="3.40.50.970:FF:000007">
    <property type="entry name" value="Acetolactate synthase"/>
    <property type="match status" value="1"/>
</dbReference>
<protein>
    <submittedName>
        <fullName evidence="11">Thiamine pyrophosphate-binding protein</fullName>
    </submittedName>
</protein>
<dbReference type="InterPro" id="IPR011766">
    <property type="entry name" value="TPP_enzyme_TPP-bd"/>
</dbReference>
<reference evidence="11" key="1">
    <citation type="submission" date="2020-10" db="EMBL/GenBank/DDBJ databases">
        <title>Paenihalocynthiibacter styelae gen. nov., sp. nov., isolated from stalked sea squirt Styela clava.</title>
        <authorList>
            <person name="Kim Y.-O."/>
            <person name="Yoon J.-H."/>
        </authorList>
    </citation>
    <scope>NUCLEOTIDE SEQUENCE</scope>
    <source>
        <strain evidence="11">MYP1-1</strain>
    </source>
</reference>
<dbReference type="InterPro" id="IPR029061">
    <property type="entry name" value="THDP-binding"/>
</dbReference>
<organism evidence="11 12">
    <name type="scientific">Halocynthiibacter styelae</name>
    <dbReference type="NCBI Taxonomy" id="2761955"/>
    <lineage>
        <taxon>Bacteria</taxon>
        <taxon>Pseudomonadati</taxon>
        <taxon>Pseudomonadota</taxon>
        <taxon>Alphaproteobacteria</taxon>
        <taxon>Rhodobacterales</taxon>
        <taxon>Paracoccaceae</taxon>
        <taxon>Halocynthiibacter</taxon>
    </lineage>
</organism>
<sequence>MSDLITGGEAAYNVLKANGIDTVFGLLGGSMLELYDAMYKDGAIDYVGARDERAAGHMADAWARMTGKPGIVLGAQAGPGVVNIVTAVAEAQLAYSPLVVIAGAISRCDHAKDTFQEVDQVALFAPICKKSVLCTDANRLAAMLEDAIRLANSGRKGPVVLHVPRDLFSDMVPANDAKPVNIARPGPAAPEDVDAIATLLSQAKRPVIFAGGGFKWGKGRDALTALAEKLEVPVVASTGHADVMRHGHPWFAGQAGPRGNRVASRLTKETDVMVVLGARLGFNSTFHSNDYVGADTRIAHVDLEGSAVGRYFPAEIAVQADARLTAEAVTGKARRPDADAWRDTFKADMASLLAERAEEAQIATLPMHPRRALAEMREALPENAIVTLDTGNTCLQGADRLAHYEPLSLITPLDFGLVGFGLAAAIGAKAAAPDRPVVAMMGDGAVGYTMIEIQTAIQHSLPIVVVVLDNEAWGAEKAYQQEFYGGRLLGAEIQSPRYDKFSELCGGKGIWVDGPGELGDALTAAINSNETTIIQAKIDPKALMTLRKDLFKANDE</sequence>
<evidence type="ECO:0000313" key="12">
    <source>
        <dbReference type="Proteomes" id="UP000640583"/>
    </source>
</evidence>
<dbReference type="PANTHER" id="PTHR18968">
    <property type="entry name" value="THIAMINE PYROPHOSPHATE ENZYMES"/>
    <property type="match status" value="1"/>
</dbReference>
<dbReference type="InterPro" id="IPR029035">
    <property type="entry name" value="DHS-like_NAD/FAD-binding_dom"/>
</dbReference>
<dbReference type="GO" id="GO:0050660">
    <property type="term" value="F:flavin adenine dinucleotide binding"/>
    <property type="evidence" value="ECO:0007669"/>
    <property type="project" value="TreeGrafter"/>
</dbReference>
<evidence type="ECO:0000259" key="10">
    <source>
        <dbReference type="Pfam" id="PF02776"/>
    </source>
</evidence>
<evidence type="ECO:0000256" key="4">
    <source>
        <dbReference type="ARBA" id="ARBA00022679"/>
    </source>
</evidence>
<comment type="cofactor">
    <cofactor evidence="2">
        <name>thiamine diphosphate</name>
        <dbReference type="ChEBI" id="CHEBI:58937"/>
    </cofactor>
</comment>
<dbReference type="GO" id="GO:0030976">
    <property type="term" value="F:thiamine pyrophosphate binding"/>
    <property type="evidence" value="ECO:0007669"/>
    <property type="project" value="InterPro"/>
</dbReference>
<evidence type="ECO:0000259" key="8">
    <source>
        <dbReference type="Pfam" id="PF00205"/>
    </source>
</evidence>
<dbReference type="GO" id="GO:0009097">
    <property type="term" value="P:isoleucine biosynthetic process"/>
    <property type="evidence" value="ECO:0007669"/>
    <property type="project" value="TreeGrafter"/>
</dbReference>
<keyword evidence="6 7" id="KW-0786">Thiamine pyrophosphate</keyword>
<dbReference type="RefSeq" id="WP_228848646.1">
    <property type="nucleotide sequence ID" value="NZ_JADCKQ010000006.1"/>
</dbReference>
<comment type="similarity">
    <text evidence="3 7">Belongs to the TPP enzyme family.</text>
</comment>
<dbReference type="InterPro" id="IPR012001">
    <property type="entry name" value="Thiamin_PyroP_enz_TPP-bd_dom"/>
</dbReference>
<dbReference type="InterPro" id="IPR045229">
    <property type="entry name" value="TPP_enz"/>
</dbReference>
<feature type="domain" description="Thiamine pyrophosphate enzyme central" evidence="8">
    <location>
        <begin position="193"/>
        <end position="328"/>
    </location>
</feature>
<evidence type="ECO:0000256" key="1">
    <source>
        <dbReference type="ARBA" id="ARBA00001946"/>
    </source>
</evidence>
<evidence type="ECO:0000256" key="6">
    <source>
        <dbReference type="ARBA" id="ARBA00023052"/>
    </source>
</evidence>
<dbReference type="Pfam" id="PF02775">
    <property type="entry name" value="TPP_enzyme_C"/>
    <property type="match status" value="1"/>
</dbReference>
<evidence type="ECO:0000259" key="9">
    <source>
        <dbReference type="Pfam" id="PF02775"/>
    </source>
</evidence>
<dbReference type="InterPro" id="IPR000399">
    <property type="entry name" value="TPP-bd_CS"/>
</dbReference>
<evidence type="ECO:0000256" key="2">
    <source>
        <dbReference type="ARBA" id="ARBA00001964"/>
    </source>
</evidence>
<dbReference type="GO" id="GO:0009099">
    <property type="term" value="P:L-valine biosynthetic process"/>
    <property type="evidence" value="ECO:0007669"/>
    <property type="project" value="TreeGrafter"/>
</dbReference>
<dbReference type="Gene3D" id="3.40.50.970">
    <property type="match status" value="2"/>
</dbReference>
<dbReference type="GO" id="GO:0000287">
    <property type="term" value="F:magnesium ion binding"/>
    <property type="evidence" value="ECO:0007669"/>
    <property type="project" value="InterPro"/>
</dbReference>
<dbReference type="Pfam" id="PF02776">
    <property type="entry name" value="TPP_enzyme_N"/>
    <property type="match status" value="1"/>
</dbReference>
<dbReference type="InterPro" id="IPR012000">
    <property type="entry name" value="Thiamin_PyroP_enz_cen_dom"/>
</dbReference>
<dbReference type="CDD" id="cd07035">
    <property type="entry name" value="TPP_PYR_POX_like"/>
    <property type="match status" value="1"/>
</dbReference>
<dbReference type="GO" id="GO:0005948">
    <property type="term" value="C:acetolactate synthase complex"/>
    <property type="evidence" value="ECO:0007669"/>
    <property type="project" value="TreeGrafter"/>
</dbReference>
<evidence type="ECO:0000256" key="3">
    <source>
        <dbReference type="ARBA" id="ARBA00007812"/>
    </source>
</evidence>
<dbReference type="EMBL" id="JADCKQ010000006">
    <property type="protein sequence ID" value="MBI1493830.1"/>
    <property type="molecule type" value="Genomic_DNA"/>
</dbReference>
<accession>A0A8J7J5J4</accession>
<keyword evidence="4" id="KW-0808">Transferase</keyword>
<dbReference type="SUPFAM" id="SSF52518">
    <property type="entry name" value="Thiamin diphosphate-binding fold (THDP-binding)"/>
    <property type="match status" value="2"/>
</dbReference>
<gene>
    <name evidence="11" type="ORF">H1D41_09310</name>
</gene>
<dbReference type="SUPFAM" id="SSF52467">
    <property type="entry name" value="DHS-like NAD/FAD-binding domain"/>
    <property type="match status" value="1"/>
</dbReference>
<dbReference type="GO" id="GO:0003984">
    <property type="term" value="F:acetolactate synthase activity"/>
    <property type="evidence" value="ECO:0007669"/>
    <property type="project" value="TreeGrafter"/>
</dbReference>
<dbReference type="AlphaFoldDB" id="A0A8J7J5J4"/>
<evidence type="ECO:0000313" key="11">
    <source>
        <dbReference type="EMBL" id="MBI1493830.1"/>
    </source>
</evidence>